<dbReference type="EMBL" id="WNXC01000001">
    <property type="protein sequence ID" value="MBB2148445.1"/>
    <property type="molecule type" value="Genomic_DNA"/>
</dbReference>
<evidence type="ECO:0000313" key="2">
    <source>
        <dbReference type="EMBL" id="MBB2148445.1"/>
    </source>
</evidence>
<evidence type="ECO:0008006" key="4">
    <source>
        <dbReference type="Google" id="ProtNLM"/>
    </source>
</evidence>
<feature type="transmembrane region" description="Helical" evidence="1">
    <location>
        <begin position="36"/>
        <end position="53"/>
    </location>
</feature>
<feature type="transmembrane region" description="Helical" evidence="1">
    <location>
        <begin position="160"/>
        <end position="178"/>
    </location>
</feature>
<gene>
    <name evidence="2" type="ORF">GM920_05920</name>
</gene>
<evidence type="ECO:0000256" key="1">
    <source>
        <dbReference type="SAM" id="Phobius"/>
    </source>
</evidence>
<name>A0ABR6ET55_9SPHI</name>
<protein>
    <recommendedName>
        <fullName evidence="4">ECF transporter S component</fullName>
    </recommendedName>
</protein>
<reference evidence="2 3" key="1">
    <citation type="submission" date="2019-11" db="EMBL/GenBank/DDBJ databases">
        <title>Description of Pedobacter sp. LMG 31462T.</title>
        <authorList>
            <person name="Carlier A."/>
            <person name="Qi S."/>
            <person name="Vandamme P."/>
        </authorList>
    </citation>
    <scope>NUCLEOTIDE SEQUENCE [LARGE SCALE GENOMIC DNA]</scope>
    <source>
        <strain evidence="2 3">LMG 31462</strain>
    </source>
</reference>
<feature type="transmembrane region" description="Helical" evidence="1">
    <location>
        <begin position="12"/>
        <end position="30"/>
    </location>
</feature>
<keyword evidence="3" id="KW-1185">Reference proteome</keyword>
<comment type="caution">
    <text evidence="2">The sequence shown here is derived from an EMBL/GenBank/DDBJ whole genome shotgun (WGS) entry which is preliminary data.</text>
</comment>
<keyword evidence="1" id="KW-0472">Membrane</keyword>
<dbReference type="InterPro" id="IPR046487">
    <property type="entry name" value="DUF6580"/>
</dbReference>
<feature type="transmembrane region" description="Helical" evidence="1">
    <location>
        <begin position="108"/>
        <end position="127"/>
    </location>
</feature>
<feature type="transmembrane region" description="Helical" evidence="1">
    <location>
        <begin position="84"/>
        <end position="101"/>
    </location>
</feature>
<keyword evidence="1" id="KW-1133">Transmembrane helix</keyword>
<sequence>MSESKFNPRSIILLMIIIFVSIIRVAAPLSSDFKEIANFSAVGAIALFGGAYFNNNVKAFAFPMLVLVLSDIFIAKISGYGFFYAGWYWTYIAIVAMVAVGKLMMKKVNVGTFMASTFIGVFLHWILSDIGPMYAPSIYPATLAGYGQCLINAIPFELNFLYGTVAYGAVMFGAFEALKAKYPYLSLAKAA</sequence>
<proteinExistence type="predicted"/>
<evidence type="ECO:0000313" key="3">
    <source>
        <dbReference type="Proteomes" id="UP000636110"/>
    </source>
</evidence>
<accession>A0ABR6ET55</accession>
<organism evidence="2 3">
    <name type="scientific">Pedobacter gandavensis</name>
    <dbReference type="NCBI Taxonomy" id="2679963"/>
    <lineage>
        <taxon>Bacteria</taxon>
        <taxon>Pseudomonadati</taxon>
        <taxon>Bacteroidota</taxon>
        <taxon>Sphingobacteriia</taxon>
        <taxon>Sphingobacteriales</taxon>
        <taxon>Sphingobacteriaceae</taxon>
        <taxon>Pedobacter</taxon>
    </lineage>
</organism>
<keyword evidence="1" id="KW-0812">Transmembrane</keyword>
<dbReference type="RefSeq" id="WP_182954386.1">
    <property type="nucleotide sequence ID" value="NZ_WNXC01000001.1"/>
</dbReference>
<dbReference type="Proteomes" id="UP000636110">
    <property type="component" value="Unassembled WGS sequence"/>
</dbReference>
<dbReference type="Pfam" id="PF20221">
    <property type="entry name" value="DUF6580"/>
    <property type="match status" value="1"/>
</dbReference>